<name>A0A5J4N6Z5_9TREM</name>
<reference evidence="2 3" key="1">
    <citation type="journal article" date="2019" name="Gigascience">
        <title>Whole-genome sequence of the oriental lung fluke Paragonimus westermani.</title>
        <authorList>
            <person name="Oey H."/>
            <person name="Zakrzewski M."/>
            <person name="Narain K."/>
            <person name="Devi K.R."/>
            <person name="Agatsuma T."/>
            <person name="Nawaratna S."/>
            <person name="Gobert G.N."/>
            <person name="Jones M.K."/>
            <person name="Ragan M.A."/>
            <person name="McManus D.P."/>
            <person name="Krause L."/>
        </authorList>
    </citation>
    <scope>NUCLEOTIDE SEQUENCE [LARGE SCALE GENOMIC DNA]</scope>
    <source>
        <strain evidence="2 3">IND2009</strain>
    </source>
</reference>
<feature type="compositionally biased region" description="Polar residues" evidence="1">
    <location>
        <begin position="46"/>
        <end position="60"/>
    </location>
</feature>
<feature type="region of interest" description="Disordered" evidence="1">
    <location>
        <begin position="29"/>
        <end position="60"/>
    </location>
</feature>
<evidence type="ECO:0000313" key="3">
    <source>
        <dbReference type="Proteomes" id="UP000324629"/>
    </source>
</evidence>
<accession>A0A5J4N6Z5</accession>
<dbReference type="EMBL" id="QNGE01007146">
    <property type="protein sequence ID" value="KAA3671160.1"/>
    <property type="molecule type" value="Genomic_DNA"/>
</dbReference>
<protein>
    <submittedName>
        <fullName evidence="2">Uncharacterized protein</fullName>
    </submittedName>
</protein>
<keyword evidence="3" id="KW-1185">Reference proteome</keyword>
<comment type="caution">
    <text evidence="2">The sequence shown here is derived from an EMBL/GenBank/DDBJ whole genome shotgun (WGS) entry which is preliminary data.</text>
</comment>
<sequence>MDGFHHQRKSPIKYGKGYHCHMSMTSVPHMPRESGDLNAVRRLPTPSKSGVTTSPSLSTWNRSSSLRESVAITAMCPTHQSTNGRGRRFSTKTKRRFVPRPLKHPVNVCVDLTLNWLLNVYDDLLHW</sequence>
<proteinExistence type="predicted"/>
<dbReference type="AlphaFoldDB" id="A0A5J4N6Z5"/>
<evidence type="ECO:0000256" key="1">
    <source>
        <dbReference type="SAM" id="MobiDB-lite"/>
    </source>
</evidence>
<dbReference type="Proteomes" id="UP000324629">
    <property type="component" value="Unassembled WGS sequence"/>
</dbReference>
<evidence type="ECO:0000313" key="2">
    <source>
        <dbReference type="EMBL" id="KAA3671160.1"/>
    </source>
</evidence>
<organism evidence="2 3">
    <name type="scientific">Paragonimus westermani</name>
    <dbReference type="NCBI Taxonomy" id="34504"/>
    <lineage>
        <taxon>Eukaryota</taxon>
        <taxon>Metazoa</taxon>
        <taxon>Spiralia</taxon>
        <taxon>Lophotrochozoa</taxon>
        <taxon>Platyhelminthes</taxon>
        <taxon>Trematoda</taxon>
        <taxon>Digenea</taxon>
        <taxon>Plagiorchiida</taxon>
        <taxon>Troglotremata</taxon>
        <taxon>Troglotrematidae</taxon>
        <taxon>Paragonimus</taxon>
    </lineage>
</organism>
<gene>
    <name evidence="2" type="ORF">DEA37_0001319</name>
</gene>